<evidence type="ECO:0000256" key="1">
    <source>
        <dbReference type="ARBA" id="ARBA00022490"/>
    </source>
</evidence>
<proteinExistence type="predicted"/>
<dbReference type="OrthoDB" id="2990788at2"/>
<dbReference type="Pfam" id="PF09902">
    <property type="entry name" value="DUF2129"/>
    <property type="match status" value="1"/>
</dbReference>
<reference evidence="2 3" key="1">
    <citation type="journal article" date="2007" name="Int. J. Syst. Evol. Microbiol.">
        <title>Paenibacillus ginsengarvi sp. nov., isolated from soil from ginseng cultivation.</title>
        <authorList>
            <person name="Yoon M.H."/>
            <person name="Ten L.N."/>
            <person name="Im W.T."/>
        </authorList>
    </citation>
    <scope>NUCLEOTIDE SEQUENCE [LARGE SCALE GENOMIC DNA]</scope>
    <source>
        <strain evidence="2 3">KCTC 13059</strain>
    </source>
</reference>
<accession>A0A3B0CT31</accession>
<comment type="caution">
    <text evidence="2">The sequence shown here is derived from an EMBL/GenBank/DDBJ whole genome shotgun (WGS) entry which is preliminary data.</text>
</comment>
<sequence>MYPQRTGLILWVSDSRHTKQLEKFGTIHYVSKRMHYVVLYVNSDRAEEATKAIQKLSFVKKIERSYRNEIRTEYNSNVPDKANLYT</sequence>
<gene>
    <name evidence="2" type="ORF">D7M11_01440</name>
</gene>
<keyword evidence="3" id="KW-1185">Reference proteome</keyword>
<dbReference type="InterPro" id="IPR016979">
    <property type="entry name" value="DUF2129"/>
</dbReference>
<protein>
    <submittedName>
        <fullName evidence="2">DUF2129 domain-containing protein</fullName>
    </submittedName>
</protein>
<evidence type="ECO:0000313" key="3">
    <source>
        <dbReference type="Proteomes" id="UP000282311"/>
    </source>
</evidence>
<dbReference type="EMBL" id="RBAH01000001">
    <property type="protein sequence ID" value="RKN86654.1"/>
    <property type="molecule type" value="Genomic_DNA"/>
</dbReference>
<dbReference type="Proteomes" id="UP000282311">
    <property type="component" value="Unassembled WGS sequence"/>
</dbReference>
<dbReference type="AlphaFoldDB" id="A0A3B0CT31"/>
<dbReference type="RefSeq" id="WP_120745360.1">
    <property type="nucleotide sequence ID" value="NZ_RBAH01000001.1"/>
</dbReference>
<organism evidence="2 3">
    <name type="scientific">Paenibacillus ginsengarvi</name>
    <dbReference type="NCBI Taxonomy" id="400777"/>
    <lineage>
        <taxon>Bacteria</taxon>
        <taxon>Bacillati</taxon>
        <taxon>Bacillota</taxon>
        <taxon>Bacilli</taxon>
        <taxon>Bacillales</taxon>
        <taxon>Paenibacillaceae</taxon>
        <taxon>Paenibacillus</taxon>
    </lineage>
</organism>
<dbReference type="PIRSF" id="PIRSF031653">
    <property type="entry name" value="UCP031653"/>
    <property type="match status" value="1"/>
</dbReference>
<name>A0A3B0CT31_9BACL</name>
<keyword evidence="1" id="KW-0963">Cytoplasm</keyword>
<evidence type="ECO:0000313" key="2">
    <source>
        <dbReference type="EMBL" id="RKN86654.1"/>
    </source>
</evidence>